<accession>A0ACB9DVK1</accession>
<reference evidence="1 2" key="2">
    <citation type="journal article" date="2022" name="Mol. Ecol. Resour.">
        <title>The genomes of chicory, endive, great burdock and yacon provide insights into Asteraceae paleo-polyploidization history and plant inulin production.</title>
        <authorList>
            <person name="Fan W."/>
            <person name="Wang S."/>
            <person name="Wang H."/>
            <person name="Wang A."/>
            <person name="Jiang F."/>
            <person name="Liu H."/>
            <person name="Zhao H."/>
            <person name="Xu D."/>
            <person name="Zhang Y."/>
        </authorList>
    </citation>
    <scope>NUCLEOTIDE SEQUENCE [LARGE SCALE GENOMIC DNA]</scope>
    <source>
        <strain evidence="2">cv. Punajuju</strain>
        <tissue evidence="1">Leaves</tissue>
    </source>
</reference>
<name>A0ACB9DVK1_CICIN</name>
<evidence type="ECO:0000313" key="2">
    <source>
        <dbReference type="Proteomes" id="UP001055811"/>
    </source>
</evidence>
<dbReference type="EMBL" id="CM042012">
    <property type="protein sequence ID" value="KAI3750704.1"/>
    <property type="molecule type" value="Genomic_DNA"/>
</dbReference>
<organism evidence="1 2">
    <name type="scientific">Cichorium intybus</name>
    <name type="common">Chicory</name>
    <dbReference type="NCBI Taxonomy" id="13427"/>
    <lineage>
        <taxon>Eukaryota</taxon>
        <taxon>Viridiplantae</taxon>
        <taxon>Streptophyta</taxon>
        <taxon>Embryophyta</taxon>
        <taxon>Tracheophyta</taxon>
        <taxon>Spermatophyta</taxon>
        <taxon>Magnoliopsida</taxon>
        <taxon>eudicotyledons</taxon>
        <taxon>Gunneridae</taxon>
        <taxon>Pentapetalae</taxon>
        <taxon>asterids</taxon>
        <taxon>campanulids</taxon>
        <taxon>Asterales</taxon>
        <taxon>Asteraceae</taxon>
        <taxon>Cichorioideae</taxon>
        <taxon>Cichorieae</taxon>
        <taxon>Cichoriinae</taxon>
        <taxon>Cichorium</taxon>
    </lineage>
</organism>
<evidence type="ECO:0000313" key="1">
    <source>
        <dbReference type="EMBL" id="KAI3750704.1"/>
    </source>
</evidence>
<sequence length="241" mass="27473">MPPSSSSTLLTLWGLVLDEKISVNEGLGKLLDLRELGIKFNLRTITQGVLLDWIAKLKNLQSLRLTSVDDMGRPSKLLLKPLVNLAKLSHLNLYGNLERLPAPNEFPPTLKVLTLSISKLNKDPMETLEKLPSLIVLRLLGDSYTGKRLVCHSGGFKKLEVLKLWKLEELEEFDVEEEAMESLKELDIRCCHNLNDITCRLLQKQRCLEELVLTDIPDDFVGWIKKKKIQVYVFDNQPTET</sequence>
<proteinExistence type="predicted"/>
<reference evidence="2" key="1">
    <citation type="journal article" date="2022" name="Mol. Ecol. Resour.">
        <title>The genomes of chicory, endive, great burdock and yacon provide insights into Asteraceae palaeo-polyploidization history and plant inulin production.</title>
        <authorList>
            <person name="Fan W."/>
            <person name="Wang S."/>
            <person name="Wang H."/>
            <person name="Wang A."/>
            <person name="Jiang F."/>
            <person name="Liu H."/>
            <person name="Zhao H."/>
            <person name="Xu D."/>
            <person name="Zhang Y."/>
        </authorList>
    </citation>
    <scope>NUCLEOTIDE SEQUENCE [LARGE SCALE GENOMIC DNA]</scope>
    <source>
        <strain evidence="2">cv. Punajuju</strain>
    </source>
</reference>
<protein>
    <submittedName>
        <fullName evidence="1">Uncharacterized protein</fullName>
    </submittedName>
</protein>
<gene>
    <name evidence="1" type="ORF">L2E82_21458</name>
</gene>
<dbReference type="Proteomes" id="UP001055811">
    <property type="component" value="Linkage Group LG04"/>
</dbReference>
<comment type="caution">
    <text evidence="1">The sequence shown here is derived from an EMBL/GenBank/DDBJ whole genome shotgun (WGS) entry which is preliminary data.</text>
</comment>
<keyword evidence="2" id="KW-1185">Reference proteome</keyword>